<gene>
    <name evidence="4" type="ORF">EVG20_g2397</name>
</gene>
<reference evidence="4 5" key="1">
    <citation type="submission" date="2019-02" db="EMBL/GenBank/DDBJ databases">
        <title>Genome sequencing of the rare red list fungi Dentipellis fragilis.</title>
        <authorList>
            <person name="Buettner E."/>
            <person name="Kellner H."/>
        </authorList>
    </citation>
    <scope>NUCLEOTIDE SEQUENCE [LARGE SCALE GENOMIC DNA]</scope>
    <source>
        <strain evidence="4 5">DSM 105465</strain>
    </source>
</reference>
<dbReference type="InterPro" id="IPR051414">
    <property type="entry name" value="Adenylate-forming_Reductase"/>
</dbReference>
<dbReference type="Proteomes" id="UP000298327">
    <property type="component" value="Unassembled WGS sequence"/>
</dbReference>
<dbReference type="OrthoDB" id="429813at2759"/>
<dbReference type="STRING" id="205917.A0A4Y9Z9W8"/>
<dbReference type="EMBL" id="SEOQ01000093">
    <property type="protein sequence ID" value="TFY70598.1"/>
    <property type="molecule type" value="Genomic_DNA"/>
</dbReference>
<comment type="caution">
    <text evidence="4">The sequence shown here is derived from an EMBL/GenBank/DDBJ whole genome shotgun (WGS) entry which is preliminary data.</text>
</comment>
<feature type="non-terminal residue" evidence="4">
    <location>
        <position position="523"/>
    </location>
</feature>
<dbReference type="Pfam" id="PF00501">
    <property type="entry name" value="AMP-binding"/>
    <property type="match status" value="1"/>
</dbReference>
<dbReference type="PANTHER" id="PTHR43439:SF2">
    <property type="entry name" value="ENZYME, PUTATIVE (JCVI)-RELATED"/>
    <property type="match status" value="1"/>
</dbReference>
<dbReference type="SUPFAM" id="SSF56801">
    <property type="entry name" value="Acetyl-CoA synthetase-like"/>
    <property type="match status" value="1"/>
</dbReference>
<dbReference type="InterPro" id="IPR000873">
    <property type="entry name" value="AMP-dep_synth/lig_dom"/>
</dbReference>
<accession>A0A4Y9Z9W8</accession>
<dbReference type="PANTHER" id="PTHR43439">
    <property type="entry name" value="PHENYLACETATE-COENZYME A LIGASE"/>
    <property type="match status" value="1"/>
</dbReference>
<evidence type="ECO:0000256" key="1">
    <source>
        <dbReference type="ARBA" id="ARBA00022450"/>
    </source>
</evidence>
<evidence type="ECO:0000256" key="2">
    <source>
        <dbReference type="ARBA" id="ARBA00022553"/>
    </source>
</evidence>
<sequence length="523" mass="57015">MSFIAMDSSKFRTHHGQHSATFTPAPTDHFLTIPQIHEFNAQHSPDHPLFVYVDDDGKEVIINVHEDGKLHPSSPDSDAQPLVIGILAVADTISYMCATVGIMLLGFAPFPISPRNSAAAVAHLVKATGLKHMLVSPDISMQRLSEEVAESLAKDNTEFDVLPMVDFEELFPSDDQEAPILDAPVRQFGAEEVALILHSSGSTAFPKPIRIRAKTFVQWGYYLSFGEVDFCDLRLSLQTAPVFHALGMMPVAFTATAGVILTCYKPSVLPVVPTPENFLTSLVATRSDVAYCVPAFIEAWARDPENIPTLQGLKAVIYGGAPLHPETGERLTKAGVNLVPFYGATEVGGIGVLVPKAKPTLDTVGYFSFSAQVDVVLRPQGGADDLFEPVFLESNPDLHSLNASTGVVNGHRAYETKDLVQRHPTIPHLWRVYGRTDDQIMLSTGEKTNPGPIEGILTLDPHVSAALMFGRGKFQNGVLVQPAPAYAFDPSDLERLEAFRNTIWPTVEKANTFAPSHSRLFKE</sequence>
<name>A0A4Y9Z9W8_9AGAM</name>
<evidence type="ECO:0000259" key="3">
    <source>
        <dbReference type="Pfam" id="PF00501"/>
    </source>
</evidence>
<dbReference type="Gene3D" id="3.40.50.12780">
    <property type="entry name" value="N-terminal domain of ligase-like"/>
    <property type="match status" value="1"/>
</dbReference>
<dbReference type="Pfam" id="PF23562">
    <property type="entry name" value="AMP-binding_C_3"/>
    <property type="match status" value="1"/>
</dbReference>
<dbReference type="AlphaFoldDB" id="A0A4Y9Z9W8"/>
<evidence type="ECO:0000313" key="4">
    <source>
        <dbReference type="EMBL" id="TFY70598.1"/>
    </source>
</evidence>
<dbReference type="InterPro" id="IPR042099">
    <property type="entry name" value="ANL_N_sf"/>
</dbReference>
<evidence type="ECO:0000313" key="5">
    <source>
        <dbReference type="Proteomes" id="UP000298327"/>
    </source>
</evidence>
<keyword evidence="5" id="KW-1185">Reference proteome</keyword>
<keyword evidence="1" id="KW-0596">Phosphopantetheine</keyword>
<keyword evidence="2" id="KW-0597">Phosphoprotein</keyword>
<proteinExistence type="predicted"/>
<protein>
    <recommendedName>
        <fullName evidence="3">AMP-dependent synthetase/ligase domain-containing protein</fullName>
    </recommendedName>
</protein>
<feature type="domain" description="AMP-dependent synthetase/ligase" evidence="3">
    <location>
        <begin position="90"/>
        <end position="376"/>
    </location>
</feature>
<organism evidence="4 5">
    <name type="scientific">Dentipellis fragilis</name>
    <dbReference type="NCBI Taxonomy" id="205917"/>
    <lineage>
        <taxon>Eukaryota</taxon>
        <taxon>Fungi</taxon>
        <taxon>Dikarya</taxon>
        <taxon>Basidiomycota</taxon>
        <taxon>Agaricomycotina</taxon>
        <taxon>Agaricomycetes</taxon>
        <taxon>Russulales</taxon>
        <taxon>Hericiaceae</taxon>
        <taxon>Dentipellis</taxon>
    </lineage>
</organism>